<dbReference type="SMART" id="SM00220">
    <property type="entry name" value="S_TKc"/>
    <property type="match status" value="1"/>
</dbReference>
<evidence type="ECO:0000256" key="14">
    <source>
        <dbReference type="SAM" id="Coils"/>
    </source>
</evidence>
<keyword evidence="14" id="KW-0175">Coiled coil</keyword>
<name>A0A813MUX8_ADIRI</name>
<dbReference type="InterPro" id="IPR051131">
    <property type="entry name" value="NEK_Ser/Thr_kinase_NIMA"/>
</dbReference>
<dbReference type="EC" id="2.7.11.1" evidence="3"/>
<evidence type="ECO:0000313" key="17">
    <source>
        <dbReference type="EMBL" id="CAF0729837.1"/>
    </source>
</evidence>
<dbReference type="Pfam" id="PF00069">
    <property type="entry name" value="Pkinase"/>
    <property type="match status" value="1"/>
</dbReference>
<evidence type="ECO:0000256" key="4">
    <source>
        <dbReference type="ARBA" id="ARBA00022527"/>
    </source>
</evidence>
<evidence type="ECO:0000256" key="12">
    <source>
        <dbReference type="ARBA" id="ARBA00048679"/>
    </source>
</evidence>
<feature type="region of interest" description="Disordered" evidence="15">
    <location>
        <begin position="303"/>
        <end position="358"/>
    </location>
</feature>
<keyword evidence="5" id="KW-0808">Transferase</keyword>
<sequence length="956" mass="108607">MSATSKPRYMEKYNRQKLIGTGAFGQAWLVQAKTDGNQLVMKEIKIAKMTNKERDDARKEVDVLAKMKHPYIVSYTESFEDSTSLYILMDYCDGGDLHSRIQAQRGILFSEDQILDWFVQITLALKHVHDRKVLHRDIKSQNVFLTSDGSAKLGDFGISKVLNTTCELARTQIGTPYYLSPEICQQKPYNNKSDVWSLGCVLYEMTTLKHAFDADNMNGLIMRIVRGSFNPIPAKYSGDLRLLIASMLKREPRERPAVNTILRKPFISRRALKHLPEEFHSEEFSHTVLHDKKPVTEPVKANIATPRPMTAPKSSGVTPVQPVLSRPSSAAPKISPQEPTKASKGPSISKRPKSAVRSVNRISKEKKSVDVKRAPAFSVDKESEIEKRRLAIAKQKEAREKQMKEDAENFSKKQQESIDRQRKAAIQRDREFYRLELAKGPPNQSDTTSQRVVQPVFLPHKINPISTPSSIKESIAASSSPKLPKKDNYILYGEQLDQLQQRIAESEKKMDEWNKINQALKKNHAIPDVQSSTPSTNGNRPVLRNHHPARDGLFNRNLQQIRRKNFLNKRNTQQKSSVDRSDLYQRYRLISAQKDKDQANGKSVPEVWEDRSDIISKPRSLWNPKIQMNRIVAHRYAPSNNPLNSNMPNLMIQGQAMNLININGSNRQVNSDAPRGTVLSVLERALVQDRTMTNVRENSENSDISLLHLAKRIDPNRKDETLTTSDVVQSTNSSCQTLDQPVASDLIVEDLDTTLTAPSKEDKENTILSDDFDLLDGLTTGHFDEKNKLLLRTVSNPELRTIDNLPEETILQELKLARSASQLDQTDRKLSFTDTTFENDSTNISPSSDDNIESGDRHTSRFTSENAIDDGDNDDDDVWCNPEDEDNLQHCLQFDQKKIHQLQCDLGEKTFQRVLDALEESEPDIEIIKSLIPKEKHHLIDSDLLVVLSTMRTMNK</sequence>
<dbReference type="GO" id="GO:0046872">
    <property type="term" value="F:metal ion binding"/>
    <property type="evidence" value="ECO:0007669"/>
    <property type="project" value="UniProtKB-KW"/>
</dbReference>
<dbReference type="InterPro" id="IPR000719">
    <property type="entry name" value="Prot_kinase_dom"/>
</dbReference>
<evidence type="ECO:0000256" key="15">
    <source>
        <dbReference type="SAM" id="MobiDB-lite"/>
    </source>
</evidence>
<dbReference type="GO" id="GO:0004674">
    <property type="term" value="F:protein serine/threonine kinase activity"/>
    <property type="evidence" value="ECO:0007669"/>
    <property type="project" value="UniProtKB-KW"/>
</dbReference>
<dbReference type="SUPFAM" id="SSF56112">
    <property type="entry name" value="Protein kinase-like (PK-like)"/>
    <property type="match status" value="1"/>
</dbReference>
<accession>A0A813MUX8</accession>
<dbReference type="PROSITE" id="PS00107">
    <property type="entry name" value="PROTEIN_KINASE_ATP"/>
    <property type="match status" value="1"/>
</dbReference>
<evidence type="ECO:0000256" key="11">
    <source>
        <dbReference type="ARBA" id="ARBA00047899"/>
    </source>
</evidence>
<dbReference type="GO" id="GO:0005524">
    <property type="term" value="F:ATP binding"/>
    <property type="evidence" value="ECO:0007669"/>
    <property type="project" value="UniProtKB-UniRule"/>
</dbReference>
<evidence type="ECO:0000256" key="9">
    <source>
        <dbReference type="ARBA" id="ARBA00022840"/>
    </source>
</evidence>
<organism evidence="17 18">
    <name type="scientific">Adineta ricciae</name>
    <name type="common">Rotifer</name>
    <dbReference type="NCBI Taxonomy" id="249248"/>
    <lineage>
        <taxon>Eukaryota</taxon>
        <taxon>Metazoa</taxon>
        <taxon>Spiralia</taxon>
        <taxon>Gnathifera</taxon>
        <taxon>Rotifera</taxon>
        <taxon>Eurotatoria</taxon>
        <taxon>Bdelloidea</taxon>
        <taxon>Adinetida</taxon>
        <taxon>Adinetidae</taxon>
        <taxon>Adineta</taxon>
    </lineage>
</organism>
<feature type="region of interest" description="Disordered" evidence="15">
    <location>
        <begin position="834"/>
        <end position="874"/>
    </location>
</feature>
<comment type="similarity">
    <text evidence="2">Belongs to the protein kinase superfamily. NEK Ser/Thr protein kinase family. NIMA subfamily.</text>
</comment>
<dbReference type="PROSITE" id="PS50011">
    <property type="entry name" value="PROTEIN_KINASE_DOM"/>
    <property type="match status" value="1"/>
</dbReference>
<evidence type="ECO:0000256" key="13">
    <source>
        <dbReference type="PROSITE-ProRule" id="PRU10141"/>
    </source>
</evidence>
<comment type="catalytic activity">
    <reaction evidence="12">
        <text>L-seryl-[protein] + ATP = O-phospho-L-seryl-[protein] + ADP + H(+)</text>
        <dbReference type="Rhea" id="RHEA:17989"/>
        <dbReference type="Rhea" id="RHEA-COMP:9863"/>
        <dbReference type="Rhea" id="RHEA-COMP:11604"/>
        <dbReference type="ChEBI" id="CHEBI:15378"/>
        <dbReference type="ChEBI" id="CHEBI:29999"/>
        <dbReference type="ChEBI" id="CHEBI:30616"/>
        <dbReference type="ChEBI" id="CHEBI:83421"/>
        <dbReference type="ChEBI" id="CHEBI:456216"/>
        <dbReference type="EC" id="2.7.11.1"/>
    </reaction>
</comment>
<keyword evidence="4" id="KW-0723">Serine/threonine-protein kinase</keyword>
<gene>
    <name evidence="17" type="ORF">EDS130_LOCUS1022</name>
</gene>
<dbReference type="FunFam" id="1.10.510.10:FF:000172">
    <property type="entry name" value="serine/threonine-protein kinase Nek1 isoform X1"/>
    <property type="match status" value="1"/>
</dbReference>
<dbReference type="InterPro" id="IPR008271">
    <property type="entry name" value="Ser/Thr_kinase_AS"/>
</dbReference>
<feature type="coiled-coil region" evidence="14">
    <location>
        <begin position="489"/>
        <end position="523"/>
    </location>
</feature>
<dbReference type="Gene3D" id="3.30.200.20">
    <property type="entry name" value="Phosphorylase Kinase, domain 1"/>
    <property type="match status" value="1"/>
</dbReference>
<comment type="catalytic activity">
    <reaction evidence="11">
        <text>L-threonyl-[protein] + ATP = O-phospho-L-threonyl-[protein] + ADP + H(+)</text>
        <dbReference type="Rhea" id="RHEA:46608"/>
        <dbReference type="Rhea" id="RHEA-COMP:11060"/>
        <dbReference type="Rhea" id="RHEA-COMP:11605"/>
        <dbReference type="ChEBI" id="CHEBI:15378"/>
        <dbReference type="ChEBI" id="CHEBI:30013"/>
        <dbReference type="ChEBI" id="CHEBI:30616"/>
        <dbReference type="ChEBI" id="CHEBI:61977"/>
        <dbReference type="ChEBI" id="CHEBI:456216"/>
        <dbReference type="EC" id="2.7.11.1"/>
    </reaction>
</comment>
<dbReference type="InterPro" id="IPR011009">
    <property type="entry name" value="Kinase-like_dom_sf"/>
</dbReference>
<evidence type="ECO:0000256" key="8">
    <source>
        <dbReference type="ARBA" id="ARBA00022777"/>
    </source>
</evidence>
<evidence type="ECO:0000256" key="7">
    <source>
        <dbReference type="ARBA" id="ARBA00022741"/>
    </source>
</evidence>
<reference evidence="17" key="1">
    <citation type="submission" date="2021-02" db="EMBL/GenBank/DDBJ databases">
        <authorList>
            <person name="Nowell W R."/>
        </authorList>
    </citation>
    <scope>NUCLEOTIDE SEQUENCE</scope>
</reference>
<comment type="cofactor">
    <cofactor evidence="1">
        <name>Mg(2+)</name>
        <dbReference type="ChEBI" id="CHEBI:18420"/>
    </cofactor>
</comment>
<keyword evidence="10" id="KW-0460">Magnesium</keyword>
<dbReference type="FunFam" id="3.30.200.20:FF:000097">
    <property type="entry name" value="Probable serine/threonine-protein kinase nek1"/>
    <property type="match status" value="1"/>
</dbReference>
<dbReference type="PANTHER" id="PTHR44899:SF3">
    <property type="entry name" value="SERINE_THREONINE-PROTEIN KINASE NEK1"/>
    <property type="match status" value="1"/>
</dbReference>
<dbReference type="OrthoDB" id="248923at2759"/>
<keyword evidence="7 13" id="KW-0547">Nucleotide-binding</keyword>
<evidence type="ECO:0000256" key="6">
    <source>
        <dbReference type="ARBA" id="ARBA00022723"/>
    </source>
</evidence>
<dbReference type="PROSITE" id="PS00108">
    <property type="entry name" value="PROTEIN_KINASE_ST"/>
    <property type="match status" value="1"/>
</dbReference>
<dbReference type="Gene3D" id="1.10.510.10">
    <property type="entry name" value="Transferase(Phosphotransferase) domain 1"/>
    <property type="match status" value="1"/>
</dbReference>
<feature type="domain" description="Protein kinase" evidence="16">
    <location>
        <begin position="13"/>
        <end position="267"/>
    </location>
</feature>
<evidence type="ECO:0000256" key="3">
    <source>
        <dbReference type="ARBA" id="ARBA00012513"/>
    </source>
</evidence>
<evidence type="ECO:0000259" key="16">
    <source>
        <dbReference type="PROSITE" id="PS50011"/>
    </source>
</evidence>
<evidence type="ECO:0000313" key="18">
    <source>
        <dbReference type="Proteomes" id="UP000663852"/>
    </source>
</evidence>
<feature type="compositionally biased region" description="Polar residues" evidence="15">
    <location>
        <begin position="529"/>
        <end position="539"/>
    </location>
</feature>
<keyword evidence="8" id="KW-0418">Kinase</keyword>
<dbReference type="AlphaFoldDB" id="A0A813MUX8"/>
<proteinExistence type="inferred from homology"/>
<dbReference type="EMBL" id="CAJNOJ010000002">
    <property type="protein sequence ID" value="CAF0729837.1"/>
    <property type="molecule type" value="Genomic_DNA"/>
</dbReference>
<protein>
    <recommendedName>
        <fullName evidence="3">non-specific serine/threonine protein kinase</fullName>
        <ecNumber evidence="3">2.7.11.1</ecNumber>
    </recommendedName>
</protein>
<keyword evidence="6" id="KW-0479">Metal-binding</keyword>
<keyword evidence="9 13" id="KW-0067">ATP-binding</keyword>
<feature type="compositionally biased region" description="Polar residues" evidence="15">
    <location>
        <begin position="834"/>
        <end position="849"/>
    </location>
</feature>
<evidence type="ECO:0000256" key="10">
    <source>
        <dbReference type="ARBA" id="ARBA00022842"/>
    </source>
</evidence>
<comment type="caution">
    <text evidence="17">The sequence shown here is derived from an EMBL/GenBank/DDBJ whole genome shotgun (WGS) entry which is preliminary data.</text>
</comment>
<evidence type="ECO:0000256" key="5">
    <source>
        <dbReference type="ARBA" id="ARBA00022679"/>
    </source>
</evidence>
<dbReference type="PANTHER" id="PTHR44899">
    <property type="entry name" value="CAMK FAMILY PROTEIN KINASE"/>
    <property type="match status" value="1"/>
</dbReference>
<feature type="binding site" evidence="13">
    <location>
        <position position="42"/>
    </location>
    <ligand>
        <name>ATP</name>
        <dbReference type="ChEBI" id="CHEBI:30616"/>
    </ligand>
</feature>
<dbReference type="Proteomes" id="UP000663852">
    <property type="component" value="Unassembled WGS sequence"/>
</dbReference>
<evidence type="ECO:0000256" key="1">
    <source>
        <dbReference type="ARBA" id="ARBA00001946"/>
    </source>
</evidence>
<dbReference type="CDD" id="cd08215">
    <property type="entry name" value="STKc_Nek"/>
    <property type="match status" value="1"/>
</dbReference>
<evidence type="ECO:0000256" key="2">
    <source>
        <dbReference type="ARBA" id="ARBA00010886"/>
    </source>
</evidence>
<dbReference type="InterPro" id="IPR017441">
    <property type="entry name" value="Protein_kinase_ATP_BS"/>
</dbReference>
<feature type="region of interest" description="Disordered" evidence="15">
    <location>
        <begin position="527"/>
        <end position="550"/>
    </location>
</feature>